<name>A0A392P017_9FABA</name>
<sequence length="41" mass="4484">DFEVTTDSVTSRHGKGSDAHDVLEIYLGLPLFDTLVPYACT</sequence>
<protein>
    <submittedName>
        <fullName evidence="1">Uncharacterized protein</fullName>
    </submittedName>
</protein>
<evidence type="ECO:0000313" key="2">
    <source>
        <dbReference type="Proteomes" id="UP000265520"/>
    </source>
</evidence>
<gene>
    <name evidence="1" type="ORF">A2U01_0026103</name>
</gene>
<keyword evidence="2" id="KW-1185">Reference proteome</keyword>
<feature type="non-terminal residue" evidence="1">
    <location>
        <position position="1"/>
    </location>
</feature>
<dbReference type="Proteomes" id="UP000265520">
    <property type="component" value="Unassembled WGS sequence"/>
</dbReference>
<dbReference type="EMBL" id="LXQA010057397">
    <property type="protein sequence ID" value="MCI05054.1"/>
    <property type="molecule type" value="Genomic_DNA"/>
</dbReference>
<comment type="caution">
    <text evidence="1">The sequence shown here is derived from an EMBL/GenBank/DDBJ whole genome shotgun (WGS) entry which is preliminary data.</text>
</comment>
<organism evidence="1 2">
    <name type="scientific">Trifolium medium</name>
    <dbReference type="NCBI Taxonomy" id="97028"/>
    <lineage>
        <taxon>Eukaryota</taxon>
        <taxon>Viridiplantae</taxon>
        <taxon>Streptophyta</taxon>
        <taxon>Embryophyta</taxon>
        <taxon>Tracheophyta</taxon>
        <taxon>Spermatophyta</taxon>
        <taxon>Magnoliopsida</taxon>
        <taxon>eudicotyledons</taxon>
        <taxon>Gunneridae</taxon>
        <taxon>Pentapetalae</taxon>
        <taxon>rosids</taxon>
        <taxon>fabids</taxon>
        <taxon>Fabales</taxon>
        <taxon>Fabaceae</taxon>
        <taxon>Papilionoideae</taxon>
        <taxon>50 kb inversion clade</taxon>
        <taxon>NPAAA clade</taxon>
        <taxon>Hologalegina</taxon>
        <taxon>IRL clade</taxon>
        <taxon>Trifolieae</taxon>
        <taxon>Trifolium</taxon>
    </lineage>
</organism>
<evidence type="ECO:0000313" key="1">
    <source>
        <dbReference type="EMBL" id="MCI05054.1"/>
    </source>
</evidence>
<dbReference type="AlphaFoldDB" id="A0A392P017"/>
<proteinExistence type="predicted"/>
<reference evidence="1 2" key="1">
    <citation type="journal article" date="2018" name="Front. Plant Sci.">
        <title>Red Clover (Trifolium pratense) and Zigzag Clover (T. medium) - A Picture of Genomic Similarities and Differences.</title>
        <authorList>
            <person name="Dluhosova J."/>
            <person name="Istvanek J."/>
            <person name="Nedelnik J."/>
            <person name="Repkova J."/>
        </authorList>
    </citation>
    <scope>NUCLEOTIDE SEQUENCE [LARGE SCALE GENOMIC DNA]</scope>
    <source>
        <strain evidence="2">cv. 10/8</strain>
        <tissue evidence="1">Leaf</tissue>
    </source>
</reference>
<accession>A0A392P017</accession>